<feature type="compositionally biased region" description="Polar residues" evidence="1">
    <location>
        <begin position="210"/>
        <end position="223"/>
    </location>
</feature>
<evidence type="ECO:0000256" key="1">
    <source>
        <dbReference type="SAM" id="MobiDB-lite"/>
    </source>
</evidence>
<proteinExistence type="predicted"/>
<sequence>MALNECRFANKLTLSQHAQNHSKLTDKYFAGRGRALKEFSKRTRKAEEVEKRKHIQQLILSGKIPFDKQELEKQRNNGVNGMCGLTSISSSSQLQQFEDNESDNFVDSTRKKTSLKVPIGSKNNFNDHLHTDGISINNLENHLHQFKLDERVTTFAHNRIPPRFRNNHKARNFKMQSNKPLEKQDKFDQTNSKHKVENQAPNGARETRSQKPSSLQPFTQEKRNNYYSSTNSDFWKDWEDSVVVHGSIDEEYLEDIVLVDDNDNLDDVMVQQYVHSLPEEQMGAAKSQTPQTSKVTPSLIQGLGNLKSTVNADAYQHPPGTAPNPPKGPDRWGGNEIKNINEATGWGDLAEDNGNWYDDGTSALWGDPTLPYRASGGWSWNS</sequence>
<name>A0AAD9VAP0_ACRCE</name>
<reference evidence="2" key="1">
    <citation type="journal article" date="2023" name="G3 (Bethesda)">
        <title>Whole genome assembly and annotation of the endangered Caribbean coral Acropora cervicornis.</title>
        <authorList>
            <person name="Selwyn J.D."/>
            <person name="Vollmer S.V."/>
        </authorList>
    </citation>
    <scope>NUCLEOTIDE SEQUENCE</scope>
    <source>
        <strain evidence="2">K2</strain>
    </source>
</reference>
<organism evidence="2 3">
    <name type="scientific">Acropora cervicornis</name>
    <name type="common">Staghorn coral</name>
    <dbReference type="NCBI Taxonomy" id="6130"/>
    <lineage>
        <taxon>Eukaryota</taxon>
        <taxon>Metazoa</taxon>
        <taxon>Cnidaria</taxon>
        <taxon>Anthozoa</taxon>
        <taxon>Hexacorallia</taxon>
        <taxon>Scleractinia</taxon>
        <taxon>Astrocoeniina</taxon>
        <taxon>Acroporidae</taxon>
        <taxon>Acropora</taxon>
    </lineage>
</organism>
<feature type="region of interest" description="Disordered" evidence="1">
    <location>
        <begin position="162"/>
        <end position="223"/>
    </location>
</feature>
<dbReference type="Proteomes" id="UP001249851">
    <property type="component" value="Unassembled WGS sequence"/>
</dbReference>
<dbReference type="EMBL" id="JARQWQ010000014">
    <property type="protein sequence ID" value="KAK2567379.1"/>
    <property type="molecule type" value="Genomic_DNA"/>
</dbReference>
<reference evidence="2" key="2">
    <citation type="journal article" date="2023" name="Science">
        <title>Genomic signatures of disease resistance in endangered staghorn corals.</title>
        <authorList>
            <person name="Vollmer S.V."/>
            <person name="Selwyn J.D."/>
            <person name="Despard B.A."/>
            <person name="Roesel C.L."/>
        </authorList>
    </citation>
    <scope>NUCLEOTIDE SEQUENCE</scope>
    <source>
        <strain evidence="2">K2</strain>
    </source>
</reference>
<evidence type="ECO:0000313" key="2">
    <source>
        <dbReference type="EMBL" id="KAK2567379.1"/>
    </source>
</evidence>
<protein>
    <submittedName>
        <fullName evidence="2">Uncharacterized protein</fullName>
    </submittedName>
</protein>
<feature type="region of interest" description="Disordered" evidence="1">
    <location>
        <begin position="314"/>
        <end position="335"/>
    </location>
</feature>
<dbReference type="AlphaFoldDB" id="A0AAD9VAP0"/>
<keyword evidence="3" id="KW-1185">Reference proteome</keyword>
<gene>
    <name evidence="2" type="ORF">P5673_008182</name>
</gene>
<comment type="caution">
    <text evidence="2">The sequence shown here is derived from an EMBL/GenBank/DDBJ whole genome shotgun (WGS) entry which is preliminary data.</text>
</comment>
<feature type="compositionally biased region" description="Basic residues" evidence="1">
    <location>
        <begin position="162"/>
        <end position="172"/>
    </location>
</feature>
<accession>A0AAD9VAP0</accession>
<evidence type="ECO:0000313" key="3">
    <source>
        <dbReference type="Proteomes" id="UP001249851"/>
    </source>
</evidence>